<sequence>MKIVRWMGGMVWVAALAACSGQEQAPQAAVPVLVVHPGEQAGQAPAAFPGTVRARQESPLSFRVGGNLVKRHVDAGQRVKKGDVLAELDAADFALQARASQAQLAAAEADLVRARDDLKRYQVLADQQLVSRSQLDQQSAAFKAAQGQANAARANLDVLRNQADYAQLRAPADGVIASREAEAGQVVSAGQTIFNLAADGGREVLIDLPEATIRDYAVGQPVEVELWNRPGQRLPGTIREIAAAADPQARTYATRVSLAADALADVELGQSARVYSSAGRHGTLQLPLGALQRGANGAASVWVVDPANSTLKAAAVTTGAFGSETVPVLSGVNAGDWVVAAGGHLLRAGQPVIAVDRQNRPVLKPATPAAAAKAKE</sequence>
<dbReference type="GeneID" id="86938151"/>
<evidence type="ECO:0000259" key="6">
    <source>
        <dbReference type="Pfam" id="PF25876"/>
    </source>
</evidence>
<dbReference type="InterPro" id="IPR058625">
    <property type="entry name" value="MdtA-like_BSH"/>
</dbReference>
<dbReference type="OrthoDB" id="9806939at2"/>
<keyword evidence="4" id="KW-0175">Coiled coil</keyword>
<dbReference type="Pfam" id="PF25876">
    <property type="entry name" value="HH_MFP_RND"/>
    <property type="match status" value="1"/>
</dbReference>
<dbReference type="Gene3D" id="2.40.50.100">
    <property type="match status" value="1"/>
</dbReference>
<evidence type="ECO:0000313" key="10">
    <source>
        <dbReference type="EMBL" id="KOE97362.1"/>
    </source>
</evidence>
<evidence type="ECO:0000256" key="5">
    <source>
        <dbReference type="SAM" id="SignalP"/>
    </source>
</evidence>
<dbReference type="GO" id="GO:0015562">
    <property type="term" value="F:efflux transmembrane transporter activity"/>
    <property type="evidence" value="ECO:0007669"/>
    <property type="project" value="TreeGrafter"/>
</dbReference>
<proteinExistence type="inferred from homology"/>
<organism evidence="10 11">
    <name type="scientific">Stenotrophomonas geniculata N1</name>
    <dbReference type="NCBI Taxonomy" id="1167641"/>
    <lineage>
        <taxon>Bacteria</taxon>
        <taxon>Pseudomonadati</taxon>
        <taxon>Pseudomonadota</taxon>
        <taxon>Gammaproteobacteria</taxon>
        <taxon>Lysobacterales</taxon>
        <taxon>Lysobacteraceae</taxon>
        <taxon>Stenotrophomonas</taxon>
    </lineage>
</organism>
<feature type="domain" description="Multidrug resistance protein MdtA-like alpha-helical hairpin" evidence="6">
    <location>
        <begin position="100"/>
        <end position="165"/>
    </location>
</feature>
<dbReference type="PANTHER" id="PTHR30469">
    <property type="entry name" value="MULTIDRUG RESISTANCE PROTEIN MDTA"/>
    <property type="match status" value="1"/>
</dbReference>
<evidence type="ECO:0000256" key="1">
    <source>
        <dbReference type="ARBA" id="ARBA00004196"/>
    </source>
</evidence>
<gene>
    <name evidence="10" type="ORF">W7K_19820</name>
</gene>
<protein>
    <submittedName>
        <fullName evidence="10">RND transporter</fullName>
    </submittedName>
</protein>
<dbReference type="EMBL" id="AJLO02000042">
    <property type="protein sequence ID" value="KOE97362.1"/>
    <property type="molecule type" value="Genomic_DNA"/>
</dbReference>
<reference evidence="10 11" key="1">
    <citation type="journal article" date="2012" name="J. Bacteriol.">
        <title>Genome sequence of a novel nicotine-degrading strain, Pseudomonas geniculata N1.</title>
        <authorList>
            <person name="Tang H."/>
            <person name="Yu H."/>
            <person name="Tai C."/>
            <person name="Huang K."/>
            <person name="Liu Y."/>
            <person name="Wang L."/>
            <person name="Yao Y."/>
            <person name="Wu G."/>
            <person name="Xu P."/>
        </authorList>
    </citation>
    <scope>NUCLEOTIDE SEQUENCE [LARGE SCALE GENOMIC DNA]</scope>
    <source>
        <strain evidence="10 11">N1</strain>
    </source>
</reference>
<evidence type="ECO:0000256" key="4">
    <source>
        <dbReference type="SAM" id="Coils"/>
    </source>
</evidence>
<evidence type="ECO:0000313" key="11">
    <source>
        <dbReference type="Proteomes" id="UP000036890"/>
    </source>
</evidence>
<evidence type="ECO:0000259" key="9">
    <source>
        <dbReference type="Pfam" id="PF25967"/>
    </source>
</evidence>
<dbReference type="InterPro" id="IPR058624">
    <property type="entry name" value="MdtA-like_HH"/>
</dbReference>
<dbReference type="NCBIfam" id="TIGR01730">
    <property type="entry name" value="RND_mfp"/>
    <property type="match status" value="1"/>
</dbReference>
<feature type="domain" description="CusB-like beta-barrel" evidence="8">
    <location>
        <begin position="206"/>
        <end position="259"/>
    </location>
</feature>
<dbReference type="Pfam" id="PF25967">
    <property type="entry name" value="RND-MFP_C"/>
    <property type="match status" value="1"/>
</dbReference>
<comment type="caution">
    <text evidence="10">The sequence shown here is derived from an EMBL/GenBank/DDBJ whole genome shotgun (WGS) entry which is preliminary data.</text>
</comment>
<dbReference type="Proteomes" id="UP000036890">
    <property type="component" value="Unassembled WGS sequence"/>
</dbReference>
<comment type="subcellular location">
    <subcellularLocation>
        <location evidence="1">Cell envelope</location>
    </subcellularLocation>
</comment>
<dbReference type="InterPro" id="IPR058627">
    <property type="entry name" value="MdtA-like_C"/>
</dbReference>
<feature type="coiled-coil region" evidence="4">
    <location>
        <begin position="97"/>
        <end position="162"/>
    </location>
</feature>
<name>A0A0L8A4Q3_9GAMM</name>
<dbReference type="InterPro" id="IPR058792">
    <property type="entry name" value="Beta-barrel_RND_2"/>
</dbReference>
<evidence type="ECO:0000256" key="3">
    <source>
        <dbReference type="ARBA" id="ARBA00022448"/>
    </source>
</evidence>
<dbReference type="Pfam" id="PF25917">
    <property type="entry name" value="BSH_RND"/>
    <property type="match status" value="1"/>
</dbReference>
<dbReference type="Gene3D" id="2.40.420.20">
    <property type="match status" value="1"/>
</dbReference>
<dbReference type="GO" id="GO:1990281">
    <property type="term" value="C:efflux pump complex"/>
    <property type="evidence" value="ECO:0007669"/>
    <property type="project" value="TreeGrafter"/>
</dbReference>
<dbReference type="Gene3D" id="1.10.287.470">
    <property type="entry name" value="Helix hairpin bin"/>
    <property type="match status" value="1"/>
</dbReference>
<dbReference type="Gene3D" id="2.40.30.170">
    <property type="match status" value="1"/>
</dbReference>
<dbReference type="PROSITE" id="PS51257">
    <property type="entry name" value="PROKAR_LIPOPROTEIN"/>
    <property type="match status" value="1"/>
</dbReference>
<dbReference type="AlphaFoldDB" id="A0A0L8A4Q3"/>
<dbReference type="PANTHER" id="PTHR30469:SF15">
    <property type="entry name" value="HLYD FAMILY OF SECRETION PROTEINS"/>
    <property type="match status" value="1"/>
</dbReference>
<evidence type="ECO:0000259" key="7">
    <source>
        <dbReference type="Pfam" id="PF25917"/>
    </source>
</evidence>
<dbReference type="InterPro" id="IPR006143">
    <property type="entry name" value="RND_pump_MFP"/>
</dbReference>
<feature type="domain" description="Multidrug resistance protein MdtA-like barrel-sandwich hybrid" evidence="7">
    <location>
        <begin position="63"/>
        <end position="195"/>
    </location>
</feature>
<accession>A0A0L8A4Q3</accession>
<keyword evidence="3" id="KW-0813">Transport</keyword>
<feature type="domain" description="Multidrug resistance protein MdtA-like C-terminal permuted SH3" evidence="9">
    <location>
        <begin position="286"/>
        <end position="342"/>
    </location>
</feature>
<comment type="similarity">
    <text evidence="2">Belongs to the membrane fusion protein (MFP) (TC 8.A.1) family.</text>
</comment>
<evidence type="ECO:0000259" key="8">
    <source>
        <dbReference type="Pfam" id="PF25954"/>
    </source>
</evidence>
<dbReference type="SUPFAM" id="SSF111369">
    <property type="entry name" value="HlyD-like secretion proteins"/>
    <property type="match status" value="1"/>
</dbReference>
<dbReference type="RefSeq" id="WP_010480785.1">
    <property type="nucleotide sequence ID" value="NZ_AJLO02000042.1"/>
</dbReference>
<feature type="signal peptide" evidence="5">
    <location>
        <begin position="1"/>
        <end position="17"/>
    </location>
</feature>
<evidence type="ECO:0000256" key="2">
    <source>
        <dbReference type="ARBA" id="ARBA00009477"/>
    </source>
</evidence>
<keyword evidence="5" id="KW-0732">Signal</keyword>
<feature type="chain" id="PRO_5005579836" evidence="5">
    <location>
        <begin position="18"/>
        <end position="376"/>
    </location>
</feature>
<dbReference type="Pfam" id="PF25954">
    <property type="entry name" value="Beta-barrel_RND_2"/>
    <property type="match status" value="1"/>
</dbReference>